<keyword evidence="3" id="KW-1185">Reference proteome</keyword>
<reference evidence="2 3" key="1">
    <citation type="journal article" date="2003" name="J. Bacteriol.">
        <title>Complete genome sequence of the ammonia-oxidizing bacterium and obligate chemolithoautotroph Nitrosomonas europaea.</title>
        <authorList>
            <person name="Chain P."/>
            <person name="Lamerdin J."/>
            <person name="Larimer F."/>
            <person name="Regala W."/>
            <person name="Land M."/>
            <person name="Hauser L."/>
            <person name="Hooper A."/>
            <person name="Klotz M."/>
            <person name="Norton J."/>
            <person name="Sayavedra-Soto L."/>
            <person name="Arciero D."/>
            <person name="Hommes N."/>
            <person name="Whittaker M."/>
            <person name="Arp D."/>
        </authorList>
    </citation>
    <scope>NUCLEOTIDE SEQUENCE [LARGE SCALE GENOMIC DNA]</scope>
    <source>
        <strain evidence="3">ATCC 19718 / CIP 103999 / KCTC 2705 / NBRC 14298</strain>
    </source>
</reference>
<feature type="transmembrane region" description="Helical" evidence="1">
    <location>
        <begin position="386"/>
        <end position="402"/>
    </location>
</feature>
<feature type="transmembrane region" description="Helical" evidence="1">
    <location>
        <begin position="463"/>
        <end position="482"/>
    </location>
</feature>
<organism evidence="2 3">
    <name type="scientific">Nitrosomonas europaea (strain ATCC 19718 / CIP 103999 / KCTC 2705 / NBRC 14298)</name>
    <dbReference type="NCBI Taxonomy" id="228410"/>
    <lineage>
        <taxon>Bacteria</taxon>
        <taxon>Pseudomonadati</taxon>
        <taxon>Pseudomonadota</taxon>
        <taxon>Betaproteobacteria</taxon>
        <taxon>Nitrosomonadales</taxon>
        <taxon>Nitrosomonadaceae</taxon>
        <taxon>Nitrosomonas</taxon>
    </lineage>
</organism>
<dbReference type="Proteomes" id="UP000001416">
    <property type="component" value="Chromosome"/>
</dbReference>
<dbReference type="EMBL" id="AL954747">
    <property type="protein sequence ID" value="CAD86079.1"/>
    <property type="molecule type" value="Genomic_DNA"/>
</dbReference>
<keyword evidence="1" id="KW-0472">Membrane</keyword>
<evidence type="ECO:0000313" key="2">
    <source>
        <dbReference type="EMBL" id="CAD86079.1"/>
    </source>
</evidence>
<protein>
    <recommendedName>
        <fullName evidence="4">Membrane protein YfhO</fullName>
    </recommendedName>
</protein>
<feature type="transmembrane region" description="Helical" evidence="1">
    <location>
        <begin position="12"/>
        <end position="31"/>
    </location>
</feature>
<sequence length="749" mass="83483">MLPFSSYKHVLIYYIAVAAVLFSGFFSYVVAPHRQEIEVGHVELVNLDSSLIENRKFSDFTNAYIPEITEHLTMARSGWLPLWSNNTELGRPLYQISGFSSAYLPSWVITRLVDGPWRFITTLSLGFCFLAGLFVLLFTREVGLSPIAGLIAGLGLATSPLFMYWLTFPMFPAVWCWAAGALWAVTRLAKRPDILGWGVLAFSGYSLLMTAYPQPVVFHAYLLGGYGLWLAYHQARVSRLELAKFLTLALSALVVGAALAFPVYRDLFILSSESARVAPDPSFFTMVLPKFASFTELVRFFVLSTIPEIFGNPIAPSFPFSYDGLSVTLIAIFFGVVALVTSFKETWGWWLAILIFCLLAFVHPLYVLGVKYFGFNLSRSTPLGSITLPLTIITAFGIDALARRTHHRQFSSAVFAGAAVALVVIAIGVAYGVSQHISIHWEIVIGMLLVTGLLIAQYDRYRPLFLMMALVLVLGMTSYPLMLKQDPAQIAMTSPLVEKVRENLPAGSRYAVAAPGISVLPPNLNATLDLSSVHSYNSLSSTRYHTLIKALGGEVQTYGRWNGAIDPDYAGTMFWMSNISLILSSGKLAHENLEFLSEESGIHLYRVVSRMGDSMQVTPPQLDMSSTKLVLDDPRGMVTNTPVKILDQGDVLEFEVNSSAPSVFLLSQKFHRDWEALAETNQGWQAAQTVEVNGVFQGVLVPQETRRVRLEFKPLARYAWIAHVFWIFLFVLIIFKFSQTFRRRVLERV</sequence>
<dbReference type="AlphaFoldDB" id="Q82SX8"/>
<feature type="transmembrane region" description="Helical" evidence="1">
    <location>
        <begin position="439"/>
        <end position="456"/>
    </location>
</feature>
<feature type="transmembrane region" description="Helical" evidence="1">
    <location>
        <begin position="172"/>
        <end position="189"/>
    </location>
</feature>
<evidence type="ECO:0000313" key="3">
    <source>
        <dbReference type="Proteomes" id="UP000001416"/>
    </source>
</evidence>
<feature type="transmembrane region" description="Helical" evidence="1">
    <location>
        <begin position="194"/>
        <end position="212"/>
    </location>
</feature>
<gene>
    <name evidence="2" type="ordered locus">NE2168</name>
</gene>
<feature type="transmembrane region" description="Helical" evidence="1">
    <location>
        <begin position="119"/>
        <end position="139"/>
    </location>
</feature>
<dbReference type="STRING" id="228410.NE2168"/>
<evidence type="ECO:0000256" key="1">
    <source>
        <dbReference type="SAM" id="Phobius"/>
    </source>
</evidence>
<feature type="transmembrane region" description="Helical" evidence="1">
    <location>
        <begin position="414"/>
        <end position="433"/>
    </location>
</feature>
<keyword evidence="1" id="KW-1133">Transmembrane helix</keyword>
<feature type="transmembrane region" description="Helical" evidence="1">
    <location>
        <begin position="218"/>
        <end position="235"/>
    </location>
</feature>
<dbReference type="HOGENOM" id="CLU_371250_0_0_4"/>
<name>Q82SX8_NITEU</name>
<proteinExistence type="predicted"/>
<accession>Q82SX8</accession>
<feature type="transmembrane region" description="Helical" evidence="1">
    <location>
        <begin position="347"/>
        <end position="366"/>
    </location>
</feature>
<dbReference type="KEGG" id="neu:NE2168"/>
<keyword evidence="1" id="KW-0812">Transmembrane</keyword>
<feature type="transmembrane region" description="Helical" evidence="1">
    <location>
        <begin position="715"/>
        <end position="735"/>
    </location>
</feature>
<feature type="transmembrane region" description="Helical" evidence="1">
    <location>
        <begin position="320"/>
        <end position="340"/>
    </location>
</feature>
<evidence type="ECO:0008006" key="4">
    <source>
        <dbReference type="Google" id="ProtNLM"/>
    </source>
</evidence>
<feature type="transmembrane region" description="Helical" evidence="1">
    <location>
        <begin position="242"/>
        <end position="264"/>
    </location>
</feature>